<organism evidence="1 2">
    <name type="scientific">Candidatus Curtissbacteria bacterium RIFCSPHIGHO2_01_FULL_41_13</name>
    <dbReference type="NCBI Taxonomy" id="1797745"/>
    <lineage>
        <taxon>Bacteria</taxon>
        <taxon>Candidatus Curtissiibacteriota</taxon>
    </lineage>
</organism>
<comment type="caution">
    <text evidence="1">The sequence shown here is derived from an EMBL/GenBank/DDBJ whole genome shotgun (WGS) entry which is preliminary data.</text>
</comment>
<name>A0A1F5G1I9_9BACT</name>
<evidence type="ECO:0000313" key="1">
    <source>
        <dbReference type="EMBL" id="OGD85708.1"/>
    </source>
</evidence>
<dbReference type="EMBL" id="MFBA01000016">
    <property type="protein sequence ID" value="OGD85708.1"/>
    <property type="molecule type" value="Genomic_DNA"/>
</dbReference>
<dbReference type="Proteomes" id="UP000177069">
    <property type="component" value="Unassembled WGS sequence"/>
</dbReference>
<reference evidence="1 2" key="1">
    <citation type="journal article" date="2016" name="Nat. Commun.">
        <title>Thousands of microbial genomes shed light on interconnected biogeochemical processes in an aquifer system.</title>
        <authorList>
            <person name="Anantharaman K."/>
            <person name="Brown C.T."/>
            <person name="Hug L.A."/>
            <person name="Sharon I."/>
            <person name="Castelle C.J."/>
            <person name="Probst A.J."/>
            <person name="Thomas B.C."/>
            <person name="Singh A."/>
            <person name="Wilkins M.J."/>
            <person name="Karaoz U."/>
            <person name="Brodie E.L."/>
            <person name="Williams K.H."/>
            <person name="Hubbard S.S."/>
            <person name="Banfield J.F."/>
        </authorList>
    </citation>
    <scope>NUCLEOTIDE SEQUENCE [LARGE SCALE GENOMIC DNA]</scope>
</reference>
<sequence length="176" mass="20482">MLKVWPLAITGLRPVEISRISGLSLKQVYQAEYQLRRKGRIPESHIEFNKWLEEQLVSPPEDSRDRQTLLDLVKFSYYRSHQYLFASARKVLPLAGLHVNSQLDMQGFEIVIKENGIPSKDFNLVRRENGQTIVRHYRIILRCGRDLDWVVSALGSWSQNLRSRATNLFETPSPTF</sequence>
<evidence type="ECO:0000313" key="2">
    <source>
        <dbReference type="Proteomes" id="UP000177069"/>
    </source>
</evidence>
<accession>A0A1F5G1I9</accession>
<gene>
    <name evidence="1" type="ORF">A2696_01780</name>
</gene>
<protein>
    <submittedName>
        <fullName evidence="1">Uncharacterized protein</fullName>
    </submittedName>
</protein>
<proteinExistence type="predicted"/>
<dbReference type="AlphaFoldDB" id="A0A1F5G1I9"/>